<feature type="transmembrane region" description="Helical" evidence="1">
    <location>
        <begin position="163"/>
        <end position="188"/>
    </location>
</feature>
<feature type="transmembrane region" description="Helical" evidence="1">
    <location>
        <begin position="310"/>
        <end position="333"/>
    </location>
</feature>
<dbReference type="AlphaFoldDB" id="D8PIE7"/>
<feature type="transmembrane region" description="Helical" evidence="1">
    <location>
        <begin position="214"/>
        <end position="232"/>
    </location>
</feature>
<dbReference type="eggNOG" id="COG1287">
    <property type="taxonomic scope" value="Bacteria"/>
</dbReference>
<dbReference type="HOGENOM" id="CLU_033063_0_0_0"/>
<keyword evidence="1" id="KW-0812">Transmembrane</keyword>
<protein>
    <recommendedName>
        <fullName evidence="4">Glycosyltransferase RgtA/B/C/D-like domain-containing protein</fullName>
    </recommendedName>
</protein>
<organism evidence="2 3">
    <name type="scientific">Nitrospira defluvii</name>
    <dbReference type="NCBI Taxonomy" id="330214"/>
    <lineage>
        <taxon>Bacteria</taxon>
        <taxon>Pseudomonadati</taxon>
        <taxon>Nitrospirota</taxon>
        <taxon>Nitrospiria</taxon>
        <taxon>Nitrospirales</taxon>
        <taxon>Nitrospiraceae</taxon>
        <taxon>Nitrospira</taxon>
    </lineage>
</organism>
<dbReference type="KEGG" id="nde:NIDE3347"/>
<dbReference type="EMBL" id="FP929003">
    <property type="protein sequence ID" value="CBK43034.1"/>
    <property type="molecule type" value="Genomic_DNA"/>
</dbReference>
<gene>
    <name evidence="2" type="ORF">NIDE3347</name>
</gene>
<evidence type="ECO:0000256" key="1">
    <source>
        <dbReference type="SAM" id="Phobius"/>
    </source>
</evidence>
<feature type="transmembrane region" description="Helical" evidence="1">
    <location>
        <begin position="78"/>
        <end position="98"/>
    </location>
</feature>
<keyword evidence="1" id="KW-0472">Membrane</keyword>
<feature type="transmembrane region" description="Helical" evidence="1">
    <location>
        <begin position="262"/>
        <end position="281"/>
    </location>
</feature>
<proteinExistence type="predicted"/>
<evidence type="ECO:0000313" key="2">
    <source>
        <dbReference type="EMBL" id="CBK43034.1"/>
    </source>
</evidence>
<evidence type="ECO:0008006" key="4">
    <source>
        <dbReference type="Google" id="ProtNLM"/>
    </source>
</evidence>
<sequence length="496" mass="55971">MLLLDCLLVGFILNLTLQPLVEPDLGWHLRAGLDLIAQGWRLPETDPYSHTMPDWHWIEHAWLTDGLLAVIYRVMDPLSGLGLILFFGGVTALAWWVAASQAGVHRTYRLVAMVASLWVALPFLGARTQLVSLLGVAILLWGWRHIQDGRRAWVWGLPPLFLLWANLHGGFTAGLFLSGVLVCLSFMLKLGAAWPAVAASLDEPVLNWEDLRRCAIALGIAVVVTFLNPYGWRLYQEIYASLTDQFMIETLREWQPVSFEGWAGKAYGMYLAGLVCLMAGWYRRVEPVRWALLLLMLGLSLRHWRNVTLFLIVSLPLVAELLALAVASCVRWVPILKTQVATALLLLTIGTAGVLYALGSEHLEHVWLSGKSPDVYLEQTDYPIEAVRWIRSHRQDAGTRLYNDYGYGGFLLWHLPGEKIFIDGRMPAWRIGDRRIFQDYADLNREDAPQLAVLDRYAVDWGLIQRGSALALAVEAHHAWRTIYADAKVVIVRRRG</sequence>
<accession>D8PIE7</accession>
<reference evidence="2 3" key="1">
    <citation type="journal article" date="2010" name="Proc. Natl. Acad. Sci. U.S.A.">
        <title>A Nitrospira metagenome illuminates the physiology and evolution of globally important nitrite-oxidizing bacteria.</title>
        <authorList>
            <person name="Lucker S."/>
            <person name="Wagner M."/>
            <person name="Maixner F."/>
            <person name="Pelletier E."/>
            <person name="Koch H."/>
            <person name="Vacherie B."/>
            <person name="Rattei T."/>
            <person name="Sinninghe Damste J."/>
            <person name="Spieck E."/>
            <person name="Le Paslier D."/>
            <person name="Daims H."/>
        </authorList>
    </citation>
    <scope>NUCLEOTIDE SEQUENCE [LARGE SCALE GENOMIC DNA]</scope>
</reference>
<evidence type="ECO:0000313" key="3">
    <source>
        <dbReference type="Proteomes" id="UP000001660"/>
    </source>
</evidence>
<feature type="transmembrane region" description="Helical" evidence="1">
    <location>
        <begin position="340"/>
        <end position="359"/>
    </location>
</feature>
<dbReference type="STRING" id="330214.NIDE3347"/>
<keyword evidence="1" id="KW-1133">Transmembrane helix</keyword>
<dbReference type="Proteomes" id="UP000001660">
    <property type="component" value="Chromosome"/>
</dbReference>
<feature type="transmembrane region" description="Helical" evidence="1">
    <location>
        <begin position="110"/>
        <end position="143"/>
    </location>
</feature>
<dbReference type="OrthoDB" id="3463714at2"/>
<name>D8PIE7_9BACT</name>
<keyword evidence="3" id="KW-1185">Reference proteome</keyword>